<dbReference type="PANTHER" id="PTHR11994">
    <property type="entry name" value="60S RIBOSOMAL PROTEIN L11-RELATED"/>
    <property type="match status" value="1"/>
</dbReference>
<dbReference type="Pfam" id="PF00281">
    <property type="entry name" value="Ribosomal_L5"/>
    <property type="match status" value="1"/>
</dbReference>
<comment type="similarity">
    <text evidence="1 5 6">Belongs to the universal ribosomal protein uL5 family.</text>
</comment>
<dbReference type="GO" id="GO:0006412">
    <property type="term" value="P:translation"/>
    <property type="evidence" value="ECO:0007669"/>
    <property type="project" value="UniProtKB-UniRule"/>
</dbReference>
<dbReference type="GO" id="GO:0000049">
    <property type="term" value="F:tRNA binding"/>
    <property type="evidence" value="ECO:0007669"/>
    <property type="project" value="UniProtKB-UniRule"/>
</dbReference>
<dbReference type="FunFam" id="3.30.1440.10:FF:000001">
    <property type="entry name" value="50S ribosomal protein L5"/>
    <property type="match status" value="1"/>
</dbReference>
<keyword evidence="3 5" id="KW-0687">Ribonucleoprotein</keyword>
<comment type="caution">
    <text evidence="9">The sequence shown here is derived from an EMBL/GenBank/DDBJ whole genome shotgun (WGS) entry which is preliminary data.</text>
</comment>
<accession>A0A1G1XJ92</accession>
<comment type="function">
    <text evidence="5">This is 1 of the proteins that bind and probably mediate the attachment of the 5S RNA into the large ribosomal subunit, where it forms part of the central protuberance. In the 70S ribosome it contacts protein S13 of the 30S subunit (bridge B1b), connecting the 2 subunits; this bridge is implicated in subunit movement. Contacts the P site tRNA; the 5S rRNA and some of its associated proteins might help stabilize positioning of ribosome-bound tRNAs.</text>
</comment>
<dbReference type="EMBL" id="MHHY01000009">
    <property type="protein sequence ID" value="OGY40205.1"/>
    <property type="molecule type" value="Genomic_DNA"/>
</dbReference>
<dbReference type="HAMAP" id="MF_01333_B">
    <property type="entry name" value="Ribosomal_uL5_B"/>
    <property type="match status" value="1"/>
</dbReference>
<evidence type="ECO:0000313" key="9">
    <source>
        <dbReference type="EMBL" id="OGY40205.1"/>
    </source>
</evidence>
<dbReference type="SUPFAM" id="SSF55282">
    <property type="entry name" value="RL5-like"/>
    <property type="match status" value="1"/>
</dbReference>
<dbReference type="PIRSF" id="PIRSF002161">
    <property type="entry name" value="Ribosomal_L5"/>
    <property type="match status" value="1"/>
</dbReference>
<evidence type="ECO:0000256" key="3">
    <source>
        <dbReference type="ARBA" id="ARBA00023274"/>
    </source>
</evidence>
<feature type="domain" description="Large ribosomal subunit protein uL5 N-terminal" evidence="7">
    <location>
        <begin position="24"/>
        <end position="87"/>
    </location>
</feature>
<comment type="subunit">
    <text evidence="5">Part of the 50S ribosomal subunit; part of the 5S rRNA/L5/L18/L25 subcomplex. Contacts the 5S rRNA and the P site tRNA. Forms a bridge to the 30S subunit in the 70S ribosome.</text>
</comment>
<dbReference type="InterPro" id="IPR031309">
    <property type="entry name" value="Ribosomal_uL5_C"/>
</dbReference>
<organism evidence="9 10">
    <name type="scientific">Candidatus Brennerbacteria bacterium RIFOXYD1_FULL_41_16</name>
    <dbReference type="NCBI Taxonomy" id="1797529"/>
    <lineage>
        <taxon>Bacteria</taxon>
        <taxon>Candidatus Brenneribacteriota</taxon>
    </lineage>
</organism>
<dbReference type="Pfam" id="PF00673">
    <property type="entry name" value="Ribosomal_L5_C"/>
    <property type="match status" value="1"/>
</dbReference>
<keyword evidence="5" id="KW-0820">tRNA-binding</keyword>
<dbReference type="STRING" id="1797529.A2570_02875"/>
<dbReference type="AlphaFoldDB" id="A0A1G1XJ92"/>
<dbReference type="InterPro" id="IPR031310">
    <property type="entry name" value="Ribosomal_uL5_N"/>
</dbReference>
<dbReference type="GO" id="GO:0019843">
    <property type="term" value="F:rRNA binding"/>
    <property type="evidence" value="ECO:0007669"/>
    <property type="project" value="UniProtKB-UniRule"/>
</dbReference>
<dbReference type="GO" id="GO:1990904">
    <property type="term" value="C:ribonucleoprotein complex"/>
    <property type="evidence" value="ECO:0007669"/>
    <property type="project" value="UniProtKB-KW"/>
</dbReference>
<evidence type="ECO:0000313" key="10">
    <source>
        <dbReference type="Proteomes" id="UP000178570"/>
    </source>
</evidence>
<evidence type="ECO:0000256" key="2">
    <source>
        <dbReference type="ARBA" id="ARBA00022980"/>
    </source>
</evidence>
<keyword evidence="2 5" id="KW-0689">Ribosomal protein</keyword>
<sequence length="186" mass="20969">MSTLKQKFESKIISQVKKELGLSNDFEVPALKKVVINCGIGRFVAGDDKKDQKQSVVDEVSKILASISGQKPRENRAQKSIAGFKLREGDLIGLSVTLRGERMYSFLERFINTVLPRVRDFRGIPDKSVSPDGILNIGLKEHIVFPELTGEDFRRIYGMQITVVTKVVDRNQAMSLFKVLKVPFQK</sequence>
<evidence type="ECO:0000259" key="7">
    <source>
        <dbReference type="Pfam" id="PF00281"/>
    </source>
</evidence>
<protein>
    <recommendedName>
        <fullName evidence="4 5">Large ribosomal subunit protein uL5</fullName>
    </recommendedName>
</protein>
<gene>
    <name evidence="5" type="primary">rplE</name>
    <name evidence="9" type="ORF">A2570_02875</name>
</gene>
<dbReference type="InterPro" id="IPR002132">
    <property type="entry name" value="Ribosomal_uL5"/>
</dbReference>
<proteinExistence type="inferred from homology"/>
<evidence type="ECO:0000259" key="8">
    <source>
        <dbReference type="Pfam" id="PF00673"/>
    </source>
</evidence>
<evidence type="ECO:0000256" key="4">
    <source>
        <dbReference type="ARBA" id="ARBA00035245"/>
    </source>
</evidence>
<evidence type="ECO:0000256" key="6">
    <source>
        <dbReference type="RuleBase" id="RU003930"/>
    </source>
</evidence>
<dbReference type="Gene3D" id="3.30.1440.10">
    <property type="match status" value="1"/>
</dbReference>
<dbReference type="Proteomes" id="UP000178570">
    <property type="component" value="Unassembled WGS sequence"/>
</dbReference>
<name>A0A1G1XJ92_9BACT</name>
<dbReference type="InterPro" id="IPR020930">
    <property type="entry name" value="Ribosomal_uL5_bac-type"/>
</dbReference>
<evidence type="ECO:0000256" key="1">
    <source>
        <dbReference type="ARBA" id="ARBA00008553"/>
    </source>
</evidence>
<dbReference type="GO" id="GO:0003735">
    <property type="term" value="F:structural constituent of ribosome"/>
    <property type="evidence" value="ECO:0007669"/>
    <property type="project" value="InterPro"/>
</dbReference>
<feature type="domain" description="Large ribosomal subunit protein uL5 C-terminal" evidence="8">
    <location>
        <begin position="92"/>
        <end position="184"/>
    </location>
</feature>
<keyword evidence="5" id="KW-0694">RNA-binding</keyword>
<dbReference type="NCBIfam" id="NF000585">
    <property type="entry name" value="PRK00010.1"/>
    <property type="match status" value="1"/>
</dbReference>
<dbReference type="InterPro" id="IPR022803">
    <property type="entry name" value="Ribosomal_uL5_dom_sf"/>
</dbReference>
<reference evidence="9 10" key="1">
    <citation type="journal article" date="2016" name="Nat. Commun.">
        <title>Thousands of microbial genomes shed light on interconnected biogeochemical processes in an aquifer system.</title>
        <authorList>
            <person name="Anantharaman K."/>
            <person name="Brown C.T."/>
            <person name="Hug L.A."/>
            <person name="Sharon I."/>
            <person name="Castelle C.J."/>
            <person name="Probst A.J."/>
            <person name="Thomas B.C."/>
            <person name="Singh A."/>
            <person name="Wilkins M.J."/>
            <person name="Karaoz U."/>
            <person name="Brodie E.L."/>
            <person name="Williams K.H."/>
            <person name="Hubbard S.S."/>
            <person name="Banfield J.F."/>
        </authorList>
    </citation>
    <scope>NUCLEOTIDE SEQUENCE [LARGE SCALE GENOMIC DNA]</scope>
</reference>
<dbReference type="GO" id="GO:0005840">
    <property type="term" value="C:ribosome"/>
    <property type="evidence" value="ECO:0007669"/>
    <property type="project" value="UniProtKB-KW"/>
</dbReference>
<evidence type="ECO:0000256" key="5">
    <source>
        <dbReference type="HAMAP-Rule" id="MF_01333"/>
    </source>
</evidence>
<keyword evidence="5" id="KW-0699">rRNA-binding</keyword>